<dbReference type="PROSITE" id="PS51440">
    <property type="entry name" value="TIM_2"/>
    <property type="match status" value="1"/>
</dbReference>
<dbReference type="NCBIfam" id="TIGR02133">
    <property type="entry name" value="RPI_actino"/>
    <property type="match status" value="1"/>
</dbReference>
<dbReference type="SUPFAM" id="SSF89623">
    <property type="entry name" value="Ribose/Galactose isomerase RpiB/AlsB"/>
    <property type="match status" value="1"/>
</dbReference>
<dbReference type="Pfam" id="PF00121">
    <property type="entry name" value="TIM"/>
    <property type="match status" value="1"/>
</dbReference>
<dbReference type="PANTHER" id="PTHR43732">
    <property type="entry name" value="RIBOSE 5-PHOSPHATE ISOMERASE-RELATED"/>
    <property type="match status" value="1"/>
</dbReference>
<comment type="caution">
    <text evidence="9">The sequence shown here is derived from an EMBL/GenBank/DDBJ whole genome shotgun (WGS) entry which is preliminary data.</text>
</comment>
<dbReference type="InterPro" id="IPR035990">
    <property type="entry name" value="TIM_sf"/>
</dbReference>
<evidence type="ECO:0000256" key="7">
    <source>
        <dbReference type="ARBA" id="ARBA00031906"/>
    </source>
</evidence>
<name>A0AAN6V729_9PEZI</name>
<reference evidence="9" key="1">
    <citation type="journal article" date="2023" name="Mol. Phylogenet. Evol.">
        <title>Genome-scale phylogeny and comparative genomics of the fungal order Sordariales.</title>
        <authorList>
            <person name="Hensen N."/>
            <person name="Bonometti L."/>
            <person name="Westerberg I."/>
            <person name="Brannstrom I.O."/>
            <person name="Guillou S."/>
            <person name="Cros-Aarteil S."/>
            <person name="Calhoun S."/>
            <person name="Haridas S."/>
            <person name="Kuo A."/>
            <person name="Mondo S."/>
            <person name="Pangilinan J."/>
            <person name="Riley R."/>
            <person name="LaButti K."/>
            <person name="Andreopoulos B."/>
            <person name="Lipzen A."/>
            <person name="Chen C."/>
            <person name="Yan M."/>
            <person name="Daum C."/>
            <person name="Ng V."/>
            <person name="Clum A."/>
            <person name="Steindorff A."/>
            <person name="Ohm R.A."/>
            <person name="Martin F."/>
            <person name="Silar P."/>
            <person name="Natvig D.O."/>
            <person name="Lalanne C."/>
            <person name="Gautier V."/>
            <person name="Ament-Velasquez S.L."/>
            <person name="Kruys A."/>
            <person name="Hutchinson M.I."/>
            <person name="Powell A.J."/>
            <person name="Barry K."/>
            <person name="Miller A.N."/>
            <person name="Grigoriev I.V."/>
            <person name="Debuchy R."/>
            <person name="Gladieux P."/>
            <person name="Hiltunen Thoren M."/>
            <person name="Johannesson H."/>
        </authorList>
    </citation>
    <scope>NUCLEOTIDE SEQUENCE</scope>
    <source>
        <strain evidence="9">CBS 141.50</strain>
    </source>
</reference>
<organism evidence="9 10">
    <name type="scientific">Dichotomopilus funicola</name>
    <dbReference type="NCBI Taxonomy" id="1934379"/>
    <lineage>
        <taxon>Eukaryota</taxon>
        <taxon>Fungi</taxon>
        <taxon>Dikarya</taxon>
        <taxon>Ascomycota</taxon>
        <taxon>Pezizomycotina</taxon>
        <taxon>Sordariomycetes</taxon>
        <taxon>Sordariomycetidae</taxon>
        <taxon>Sordariales</taxon>
        <taxon>Chaetomiaceae</taxon>
        <taxon>Dichotomopilus</taxon>
    </lineage>
</organism>
<dbReference type="InterPro" id="IPR000652">
    <property type="entry name" value="Triosephosphate_isomerase"/>
</dbReference>
<evidence type="ECO:0000256" key="4">
    <source>
        <dbReference type="ARBA" id="ARBA00011940"/>
    </source>
</evidence>
<dbReference type="Gene3D" id="3.20.20.70">
    <property type="entry name" value="Aldolase class I"/>
    <property type="match status" value="1"/>
</dbReference>
<dbReference type="InterPro" id="IPR003500">
    <property type="entry name" value="RpiB_LacA_LacB"/>
</dbReference>
<keyword evidence="5" id="KW-0413">Isomerase</keyword>
<evidence type="ECO:0000256" key="5">
    <source>
        <dbReference type="ARBA" id="ARBA00023235"/>
    </source>
</evidence>
<comment type="similarity">
    <text evidence="1">Belongs to the triosephosphate isomerase family.</text>
</comment>
<dbReference type="SUPFAM" id="SSF51351">
    <property type="entry name" value="Triosephosphate isomerase (TIM)"/>
    <property type="match status" value="1"/>
</dbReference>
<dbReference type="EC" id="5.3.1.1" evidence="4"/>
<evidence type="ECO:0000256" key="2">
    <source>
        <dbReference type="ARBA" id="ARBA00008754"/>
    </source>
</evidence>
<dbReference type="InterPro" id="IPR013785">
    <property type="entry name" value="Aldolase_TIM"/>
</dbReference>
<dbReference type="Gene3D" id="3.40.1400.10">
    <property type="entry name" value="Sugar-phosphate isomerase, RpiB/LacA/LacB"/>
    <property type="match status" value="1"/>
</dbReference>
<dbReference type="AlphaFoldDB" id="A0AAN6V729"/>
<reference evidence="9" key="2">
    <citation type="submission" date="2023-05" db="EMBL/GenBank/DDBJ databases">
        <authorList>
            <consortium name="Lawrence Berkeley National Laboratory"/>
            <person name="Steindorff A."/>
            <person name="Hensen N."/>
            <person name="Bonometti L."/>
            <person name="Westerberg I."/>
            <person name="Brannstrom I.O."/>
            <person name="Guillou S."/>
            <person name="Cros-Aarteil S."/>
            <person name="Calhoun S."/>
            <person name="Haridas S."/>
            <person name="Kuo A."/>
            <person name="Mondo S."/>
            <person name="Pangilinan J."/>
            <person name="Riley R."/>
            <person name="Labutti K."/>
            <person name="Andreopoulos B."/>
            <person name="Lipzen A."/>
            <person name="Chen C."/>
            <person name="Yanf M."/>
            <person name="Daum C."/>
            <person name="Ng V."/>
            <person name="Clum A."/>
            <person name="Ohm R."/>
            <person name="Martin F."/>
            <person name="Silar P."/>
            <person name="Natvig D."/>
            <person name="Lalanne C."/>
            <person name="Gautier V."/>
            <person name="Ament-Velasquez S.L."/>
            <person name="Kruys A."/>
            <person name="Hutchinson M.I."/>
            <person name="Powell A.J."/>
            <person name="Barry K."/>
            <person name="Miller A.N."/>
            <person name="Grigoriev I.V."/>
            <person name="Debuchy R."/>
            <person name="Gladieux P."/>
            <person name="Thoren M.H."/>
            <person name="Johannesson H."/>
        </authorList>
    </citation>
    <scope>NUCLEOTIDE SEQUENCE</scope>
    <source>
        <strain evidence="9">CBS 141.50</strain>
    </source>
</reference>
<dbReference type="Proteomes" id="UP001302676">
    <property type="component" value="Unassembled WGS sequence"/>
</dbReference>
<evidence type="ECO:0000256" key="6">
    <source>
        <dbReference type="ARBA" id="ARBA00024331"/>
    </source>
</evidence>
<dbReference type="Pfam" id="PF02502">
    <property type="entry name" value="LacAB_rpiB"/>
    <property type="match status" value="1"/>
</dbReference>
<dbReference type="GO" id="GO:0004807">
    <property type="term" value="F:triose-phosphate isomerase activity"/>
    <property type="evidence" value="ECO:0007669"/>
    <property type="project" value="UniProtKB-EC"/>
</dbReference>
<comment type="similarity">
    <text evidence="2">Belongs to the LacAB/RpiB family.</text>
</comment>
<feature type="compositionally biased region" description="Basic and acidic residues" evidence="8">
    <location>
        <begin position="283"/>
        <end position="294"/>
    </location>
</feature>
<keyword evidence="10" id="KW-1185">Reference proteome</keyword>
<gene>
    <name evidence="9" type="ORF">C8A04DRAFT_35348</name>
</gene>
<dbReference type="GeneID" id="87819751"/>
<dbReference type="NCBIfam" id="NF004051">
    <property type="entry name" value="PRK05571.1"/>
    <property type="match status" value="1"/>
</dbReference>
<evidence type="ECO:0000256" key="1">
    <source>
        <dbReference type="ARBA" id="ARBA00007422"/>
    </source>
</evidence>
<evidence type="ECO:0000313" key="10">
    <source>
        <dbReference type="Proteomes" id="UP001302676"/>
    </source>
</evidence>
<dbReference type="GO" id="GO:0005975">
    <property type="term" value="P:carbohydrate metabolic process"/>
    <property type="evidence" value="ECO:0007669"/>
    <property type="project" value="InterPro"/>
</dbReference>
<proteinExistence type="inferred from homology"/>
<dbReference type="InterPro" id="IPR036569">
    <property type="entry name" value="RpiB_LacA_LacB_sf"/>
</dbReference>
<evidence type="ECO:0000256" key="3">
    <source>
        <dbReference type="ARBA" id="ARBA00011738"/>
    </source>
</evidence>
<sequence>MAAPKWKIAIGCDDAGVSYKTALLADLSSSPLVESVTDLGAASSTDKTAYPHVAARAAKLVASGTVDRALLICGTGLGVAIAANKIKGVRAVTAHDSFSVERAVLSNNAQVLCMGERVVGLELARRLAREWLGYVFDEGSASAAKVKVIGEYEAGEGGLVGEGEAYTFFIPSFLSLPSAVTTVASAPAPANSLLIGAQNCAPTGDDDTTTSSSSAGGEGEESQDLGPYTGEISAYSLAEVGCAIVEIGHAERRRLFGETDEDVRRKAVAVVRNGMVPLVCVGEVDRPPAAEDHTGTSTGEDEKGEEGGAAAAAAAAVLRQVNAVLSHLPPNADVILAYEPVWAIGAPAPASAEHVVGVVKLVRGSGVVQGRSGRTRIVYGGAAGPGLWGKLGGEVDGLFLGRFAHRPEQFVKMVCEVAGVEWVGE</sequence>
<evidence type="ECO:0000313" key="9">
    <source>
        <dbReference type="EMBL" id="KAK4146083.1"/>
    </source>
</evidence>
<dbReference type="EMBL" id="MU853564">
    <property type="protein sequence ID" value="KAK4146083.1"/>
    <property type="molecule type" value="Genomic_DNA"/>
</dbReference>
<feature type="region of interest" description="Disordered" evidence="8">
    <location>
        <begin position="283"/>
        <end position="309"/>
    </location>
</feature>
<protein>
    <recommendedName>
        <fullName evidence="4">triose-phosphate isomerase</fullName>
        <ecNumber evidence="4">5.3.1.1</ecNumber>
    </recommendedName>
    <alternativeName>
        <fullName evidence="7">Triose-phosphate isomerase</fullName>
    </alternativeName>
</protein>
<dbReference type="NCBIfam" id="TIGR00689">
    <property type="entry name" value="rpiB_lacA_lacB"/>
    <property type="match status" value="1"/>
</dbReference>
<dbReference type="RefSeq" id="XP_062639454.1">
    <property type="nucleotide sequence ID" value="XM_062783138.1"/>
</dbReference>
<evidence type="ECO:0000256" key="8">
    <source>
        <dbReference type="SAM" id="MobiDB-lite"/>
    </source>
</evidence>
<dbReference type="CDD" id="cd00311">
    <property type="entry name" value="TIM"/>
    <property type="match status" value="1"/>
</dbReference>
<dbReference type="InterPro" id="IPR051812">
    <property type="entry name" value="SPI_LacAB/RpiB"/>
</dbReference>
<dbReference type="PANTHER" id="PTHR43732:SF1">
    <property type="entry name" value="RIBOSE 5-PHOSPHATE ISOMERASE"/>
    <property type="match status" value="1"/>
</dbReference>
<comment type="pathway">
    <text evidence="6">Carbohydrate biosynthesis.</text>
</comment>
<comment type="subunit">
    <text evidence="3">Homodimer.</text>
</comment>
<accession>A0AAN6V729</accession>
<dbReference type="FunFam" id="3.40.1400.10:FF:000004">
    <property type="entry name" value="Ribose 5-phosphate isomerase"/>
    <property type="match status" value="1"/>
</dbReference>
<feature type="region of interest" description="Disordered" evidence="8">
    <location>
        <begin position="197"/>
        <end position="228"/>
    </location>
</feature>
<dbReference type="InterPro" id="IPR011860">
    <property type="entry name" value="Rib-5-P_Isoase_Actino"/>
</dbReference>